<name>A0A1I3H9L3_9PSED</name>
<dbReference type="STRING" id="425504.SAMN05216206_1873"/>
<accession>A0A1I3H9L3</accession>
<evidence type="ECO:0000313" key="3">
    <source>
        <dbReference type="EMBL" id="SFI32250.1"/>
    </source>
</evidence>
<keyword evidence="2" id="KW-0472">Membrane</keyword>
<feature type="transmembrane region" description="Helical" evidence="2">
    <location>
        <begin position="79"/>
        <end position="99"/>
    </location>
</feature>
<proteinExistence type="predicted"/>
<evidence type="ECO:0000256" key="2">
    <source>
        <dbReference type="SAM" id="Phobius"/>
    </source>
</evidence>
<dbReference type="InterPro" id="IPR032820">
    <property type="entry name" value="ATPase_put"/>
</dbReference>
<evidence type="ECO:0000256" key="1">
    <source>
        <dbReference type="SAM" id="MobiDB-lite"/>
    </source>
</evidence>
<dbReference type="EMBL" id="FOQL01000002">
    <property type="protein sequence ID" value="SFI32250.1"/>
    <property type="molecule type" value="Genomic_DNA"/>
</dbReference>
<organism evidence="3 4">
    <name type="scientific">Pseudomonas guineae</name>
    <dbReference type="NCBI Taxonomy" id="425504"/>
    <lineage>
        <taxon>Bacteria</taxon>
        <taxon>Pseudomonadati</taxon>
        <taxon>Pseudomonadota</taxon>
        <taxon>Gammaproteobacteria</taxon>
        <taxon>Pseudomonadales</taxon>
        <taxon>Pseudomonadaceae</taxon>
        <taxon>Pseudomonas</taxon>
    </lineage>
</organism>
<protein>
    <submittedName>
        <fullName evidence="3">ATP synthase protein I</fullName>
    </submittedName>
</protein>
<dbReference type="Proteomes" id="UP000243606">
    <property type="component" value="Unassembled WGS sequence"/>
</dbReference>
<keyword evidence="2" id="KW-1133">Transmembrane helix</keyword>
<feature type="transmembrane region" description="Helical" evidence="2">
    <location>
        <begin position="40"/>
        <end position="67"/>
    </location>
</feature>
<dbReference type="RefSeq" id="WP_090241693.1">
    <property type="nucleotide sequence ID" value="NZ_FOQL01000002.1"/>
</dbReference>
<keyword evidence="2" id="KW-0812">Transmembrane</keyword>
<evidence type="ECO:0000313" key="4">
    <source>
        <dbReference type="Proteomes" id="UP000243606"/>
    </source>
</evidence>
<reference evidence="4" key="1">
    <citation type="submission" date="2016-10" db="EMBL/GenBank/DDBJ databases">
        <authorList>
            <person name="Varghese N."/>
            <person name="Submissions S."/>
        </authorList>
    </citation>
    <scope>NUCLEOTIDE SEQUENCE [LARGE SCALE GENOMIC DNA]</scope>
    <source>
        <strain evidence="4">LMG 24016</strain>
    </source>
</reference>
<sequence>MSQQPKRKPPIAAPDEPTLAQQVGAKAARKLKARRSGTPGVWFGLGMIGLIGWSVVVPTLLGAGLGLWLDQHYPEGRSWTLALLMAGLTIGCLNAWHWVSQEDRAMHTKQEDDDA</sequence>
<dbReference type="InterPro" id="IPR011744">
    <property type="entry name" value="ATPase_gene1"/>
</dbReference>
<gene>
    <name evidence="3" type="ORF">SAMN05216206_1873</name>
</gene>
<dbReference type="OrthoDB" id="466056at2"/>
<dbReference type="NCBIfam" id="TIGR02230">
    <property type="entry name" value="ATPase_gene1"/>
    <property type="match status" value="1"/>
</dbReference>
<feature type="region of interest" description="Disordered" evidence="1">
    <location>
        <begin position="1"/>
        <end position="24"/>
    </location>
</feature>
<dbReference type="AlphaFoldDB" id="A0A1I3H9L3"/>
<keyword evidence="4" id="KW-1185">Reference proteome</keyword>
<dbReference type="Pfam" id="PF09527">
    <property type="entry name" value="ATPase_gene1"/>
    <property type="match status" value="1"/>
</dbReference>